<feature type="transmembrane region" description="Helical" evidence="6">
    <location>
        <begin position="38"/>
        <end position="60"/>
    </location>
</feature>
<dbReference type="EMBL" id="JACHCB010000011">
    <property type="protein sequence ID" value="MBB6111357.1"/>
    <property type="molecule type" value="Genomic_DNA"/>
</dbReference>
<evidence type="ECO:0000256" key="4">
    <source>
        <dbReference type="ARBA" id="ARBA00022989"/>
    </source>
</evidence>
<dbReference type="PANTHER" id="PTHR30250">
    <property type="entry name" value="PST FAMILY PREDICTED COLANIC ACID TRANSPORTER"/>
    <property type="match status" value="1"/>
</dbReference>
<dbReference type="InterPro" id="IPR002797">
    <property type="entry name" value="Polysacc_synth"/>
</dbReference>
<feature type="transmembrane region" description="Helical" evidence="6">
    <location>
        <begin position="12"/>
        <end position="32"/>
    </location>
</feature>
<evidence type="ECO:0000256" key="6">
    <source>
        <dbReference type="SAM" id="Phobius"/>
    </source>
</evidence>
<feature type="transmembrane region" description="Helical" evidence="6">
    <location>
        <begin position="80"/>
        <end position="103"/>
    </location>
</feature>
<feature type="transmembrane region" description="Helical" evidence="6">
    <location>
        <begin position="318"/>
        <end position="345"/>
    </location>
</feature>
<sequence length="506" mass="57167">MSTAKKFAGQTAIYGLSTIISRMIYFVLTPIYTRTLPVGANGIFTAMYGNASIINAILAFGMETTYFRYLQKRSDNKQQVYNNAFGVVIAISVVFLAFCLLFLDNIINYMQAGVAKDHADYAFYVKSFLVILVLDAFCVIPFAKIRADGRPIKYAVIKCANILFVMSLNLFFLFGVPFIIKHHLPGGIWMAGWYREHWVGYVFLANAIASVFTILLLLPEILKLRLRFDGTMLKDMFVYSWPVLVANISFIINESLDKVMLKHMLPQAISDQQVGIYGQCAKIALFLSIFVQAFRLGAEPFFFSHAKNKNSGDTYARIMTYFVITVSVICVGLIANVDILAYIIVGKQMRMHAGHLVPNIYWSGLGVIPPLLFGYLSLGIYMNLSVWYKLSDQTKYGLYISGIGAILTIALNWFFIPKYSYMASAWISFAAYAVMMVLSYIWGQKNYPIPYNLKKGLAYIGVSAILAFISFTVFKRNVIIGNVLLVLFASTAFYFERNQLKTIFKR</sequence>
<name>A0ABR6PNK5_9SPHI</name>
<keyword evidence="4 6" id="KW-1133">Transmembrane helix</keyword>
<comment type="caution">
    <text evidence="7">The sequence shown here is derived from an EMBL/GenBank/DDBJ whole genome shotgun (WGS) entry which is preliminary data.</text>
</comment>
<keyword evidence="5 6" id="KW-0472">Membrane</keyword>
<evidence type="ECO:0000256" key="2">
    <source>
        <dbReference type="ARBA" id="ARBA00022475"/>
    </source>
</evidence>
<feature type="transmembrane region" description="Helical" evidence="6">
    <location>
        <begin position="198"/>
        <end position="218"/>
    </location>
</feature>
<dbReference type="PANTHER" id="PTHR30250:SF11">
    <property type="entry name" value="O-ANTIGEN TRANSPORTER-RELATED"/>
    <property type="match status" value="1"/>
</dbReference>
<feature type="transmembrane region" description="Helical" evidence="6">
    <location>
        <begin position="360"/>
        <end position="384"/>
    </location>
</feature>
<feature type="transmembrane region" description="Helical" evidence="6">
    <location>
        <begin position="421"/>
        <end position="443"/>
    </location>
</feature>
<evidence type="ECO:0000313" key="8">
    <source>
        <dbReference type="Proteomes" id="UP000541583"/>
    </source>
</evidence>
<evidence type="ECO:0000313" key="7">
    <source>
        <dbReference type="EMBL" id="MBB6111357.1"/>
    </source>
</evidence>
<feature type="transmembrane region" description="Helical" evidence="6">
    <location>
        <begin position="455"/>
        <end position="473"/>
    </location>
</feature>
<feature type="transmembrane region" description="Helical" evidence="6">
    <location>
        <begin position="396"/>
        <end position="415"/>
    </location>
</feature>
<accession>A0ABR6PNK5</accession>
<feature type="transmembrane region" description="Helical" evidence="6">
    <location>
        <begin position="479"/>
        <end position="496"/>
    </location>
</feature>
<dbReference type="Proteomes" id="UP000541583">
    <property type="component" value="Unassembled WGS sequence"/>
</dbReference>
<reference evidence="7 8" key="1">
    <citation type="submission" date="2020-08" db="EMBL/GenBank/DDBJ databases">
        <title>Genomic Encyclopedia of Type Strains, Phase IV (KMG-V): Genome sequencing to study the core and pangenomes of soil and plant-associated prokaryotes.</title>
        <authorList>
            <person name="Whitman W."/>
        </authorList>
    </citation>
    <scope>NUCLEOTIDE SEQUENCE [LARGE SCALE GENOMIC DNA]</scope>
    <source>
        <strain evidence="7 8">ANJLi2</strain>
    </source>
</reference>
<dbReference type="Pfam" id="PF01943">
    <property type="entry name" value="Polysacc_synt"/>
    <property type="match status" value="1"/>
</dbReference>
<dbReference type="InterPro" id="IPR050833">
    <property type="entry name" value="Poly_Biosynth_Transport"/>
</dbReference>
<comment type="subcellular location">
    <subcellularLocation>
        <location evidence="1">Cell membrane</location>
        <topology evidence="1">Multi-pass membrane protein</topology>
    </subcellularLocation>
</comment>
<evidence type="ECO:0000256" key="3">
    <source>
        <dbReference type="ARBA" id="ARBA00022692"/>
    </source>
</evidence>
<feature type="transmembrane region" description="Helical" evidence="6">
    <location>
        <begin position="123"/>
        <end position="143"/>
    </location>
</feature>
<evidence type="ECO:0000256" key="5">
    <source>
        <dbReference type="ARBA" id="ARBA00023136"/>
    </source>
</evidence>
<proteinExistence type="predicted"/>
<keyword evidence="8" id="KW-1185">Reference proteome</keyword>
<feature type="transmembrane region" description="Helical" evidence="6">
    <location>
        <begin position="155"/>
        <end position="178"/>
    </location>
</feature>
<protein>
    <submittedName>
        <fullName evidence="7">O-antigen/teichoic acid export membrane protein</fullName>
    </submittedName>
</protein>
<dbReference type="RefSeq" id="WP_076375679.1">
    <property type="nucleotide sequence ID" value="NZ_FTMG01000011.1"/>
</dbReference>
<keyword evidence="2" id="KW-1003">Cell membrane</keyword>
<evidence type="ECO:0000256" key="1">
    <source>
        <dbReference type="ARBA" id="ARBA00004651"/>
    </source>
</evidence>
<keyword evidence="3 6" id="KW-0812">Transmembrane</keyword>
<organism evidence="7 8">
    <name type="scientific">Mucilaginibacter lappiensis</name>
    <dbReference type="NCBI Taxonomy" id="354630"/>
    <lineage>
        <taxon>Bacteria</taxon>
        <taxon>Pseudomonadati</taxon>
        <taxon>Bacteroidota</taxon>
        <taxon>Sphingobacteriia</taxon>
        <taxon>Sphingobacteriales</taxon>
        <taxon>Sphingobacteriaceae</taxon>
        <taxon>Mucilaginibacter</taxon>
    </lineage>
</organism>
<gene>
    <name evidence="7" type="ORF">HDF23_004125</name>
</gene>